<dbReference type="Gene3D" id="3.40.50.150">
    <property type="entry name" value="Vaccinia Virus protein VP39"/>
    <property type="match status" value="1"/>
</dbReference>
<evidence type="ECO:0000313" key="6">
    <source>
        <dbReference type="EMBL" id="OAN45996.1"/>
    </source>
</evidence>
<dbReference type="Proteomes" id="UP000078287">
    <property type="component" value="Unassembled WGS sequence"/>
</dbReference>
<protein>
    <recommendedName>
        <fullName evidence="4">Methyltransferase</fullName>
        <ecNumber evidence="4">2.1.1.-</ecNumber>
    </recommendedName>
</protein>
<dbReference type="InterPro" id="IPR001091">
    <property type="entry name" value="RM_Methyltransferase"/>
</dbReference>
<dbReference type="RefSeq" id="WP_066786632.1">
    <property type="nucleotide sequence ID" value="NZ_LWQS01000049.1"/>
</dbReference>
<evidence type="ECO:0000259" key="5">
    <source>
        <dbReference type="Pfam" id="PF01555"/>
    </source>
</evidence>
<dbReference type="SUPFAM" id="SSF53335">
    <property type="entry name" value="S-adenosyl-L-methionine-dependent methyltransferases"/>
    <property type="match status" value="1"/>
</dbReference>
<dbReference type="PANTHER" id="PTHR13370:SF3">
    <property type="entry name" value="TRNA (GUANINE(10)-N2)-METHYLTRANSFERASE HOMOLOG"/>
    <property type="match status" value="1"/>
</dbReference>
<evidence type="ECO:0000256" key="3">
    <source>
        <dbReference type="ARBA" id="ARBA00022679"/>
    </source>
</evidence>
<dbReference type="GO" id="GO:0005737">
    <property type="term" value="C:cytoplasm"/>
    <property type="evidence" value="ECO:0007669"/>
    <property type="project" value="TreeGrafter"/>
</dbReference>
<dbReference type="Pfam" id="PF01555">
    <property type="entry name" value="N6_N4_Mtase"/>
    <property type="match status" value="1"/>
</dbReference>
<dbReference type="AlphaFoldDB" id="A0A178MBT9"/>
<feature type="domain" description="DNA methylase N-4/N-6" evidence="5">
    <location>
        <begin position="40"/>
        <end position="291"/>
    </location>
</feature>
<dbReference type="STRING" id="1707952.A6A03_01695"/>
<evidence type="ECO:0000313" key="7">
    <source>
        <dbReference type="Proteomes" id="UP000078287"/>
    </source>
</evidence>
<sequence length="312" mass="34648">MIDPHAYAPVQDSKHVRIGDAVVYHADCFTWMRAAPAESIHAIVTDPPYGLREFEPDQLAKRERGQGGVWRIPPSFDGHTRAPLPRFTALTEDDRRRLAVYFTEWGQLALRLLRPGGHLFIAANALLAQLVFTALSDAGFEFRGQIIRLVRTLRGGDRPKNAEAEFADVCSLPRGCYEPWGLFRKPLPAGMTVSECLRTYQTGGLRRNPDGTPFTDVIESERTPQRERMIANHPSLKPQSFLRQIVYAALPLGTGVVLDPFMGSGSTIAAALAVGYPAIGIERNEQYYQLSLHAIPALADLYPMQSTLLLQP</sequence>
<comment type="similarity">
    <text evidence="1 4">Belongs to the N(4)/N(6)-methyltransferase family.</text>
</comment>
<keyword evidence="7" id="KW-1185">Reference proteome</keyword>
<dbReference type="PANTHER" id="PTHR13370">
    <property type="entry name" value="RNA METHYLASE-RELATED"/>
    <property type="match status" value="1"/>
</dbReference>
<dbReference type="GO" id="GO:0009007">
    <property type="term" value="F:site-specific DNA-methyltransferase (adenine-specific) activity"/>
    <property type="evidence" value="ECO:0007669"/>
    <property type="project" value="TreeGrafter"/>
</dbReference>
<comment type="caution">
    <text evidence="6">The sequence shown here is derived from an EMBL/GenBank/DDBJ whole genome shotgun (WGS) entry which is preliminary data.</text>
</comment>
<organism evidence="6 7">
    <name type="scientific">Chloroflexus islandicus</name>
    <dbReference type="NCBI Taxonomy" id="1707952"/>
    <lineage>
        <taxon>Bacteria</taxon>
        <taxon>Bacillati</taxon>
        <taxon>Chloroflexota</taxon>
        <taxon>Chloroflexia</taxon>
        <taxon>Chloroflexales</taxon>
        <taxon>Chloroflexineae</taxon>
        <taxon>Chloroflexaceae</taxon>
        <taxon>Chloroflexus</taxon>
    </lineage>
</organism>
<gene>
    <name evidence="6" type="ORF">A6A03_01695</name>
</gene>
<dbReference type="InterPro" id="IPR002052">
    <property type="entry name" value="DNA_methylase_N6_adenine_CS"/>
</dbReference>
<dbReference type="GO" id="GO:0008170">
    <property type="term" value="F:N-methyltransferase activity"/>
    <property type="evidence" value="ECO:0007669"/>
    <property type="project" value="InterPro"/>
</dbReference>
<keyword evidence="3" id="KW-0808">Transferase</keyword>
<name>A0A178MBT9_9CHLR</name>
<dbReference type="InterPro" id="IPR002941">
    <property type="entry name" value="DNA_methylase_N4/N6"/>
</dbReference>
<keyword evidence="2 6" id="KW-0489">Methyltransferase</keyword>
<proteinExistence type="inferred from homology"/>
<dbReference type="InterPro" id="IPR029063">
    <property type="entry name" value="SAM-dependent_MTases_sf"/>
</dbReference>
<dbReference type="PRINTS" id="PR00508">
    <property type="entry name" value="S21N4MTFRASE"/>
</dbReference>
<dbReference type="PROSITE" id="PS00092">
    <property type="entry name" value="N6_MTASE"/>
    <property type="match status" value="1"/>
</dbReference>
<dbReference type="GO" id="GO:0032259">
    <property type="term" value="P:methylation"/>
    <property type="evidence" value="ECO:0007669"/>
    <property type="project" value="UniProtKB-KW"/>
</dbReference>
<dbReference type="OrthoDB" id="9773571at2"/>
<dbReference type="GO" id="GO:0003677">
    <property type="term" value="F:DNA binding"/>
    <property type="evidence" value="ECO:0007669"/>
    <property type="project" value="InterPro"/>
</dbReference>
<evidence type="ECO:0000256" key="2">
    <source>
        <dbReference type="ARBA" id="ARBA00022603"/>
    </source>
</evidence>
<reference evidence="6 7" key="1">
    <citation type="submission" date="2016-04" db="EMBL/GenBank/DDBJ databases">
        <title>Chloroflexus islandicus sp. nov., a thermophilic filamentous anoxygenic phototrophic bacterium from geyser Strokkur (Iceland).</title>
        <authorList>
            <person name="Gaisin V.A."/>
            <person name="Kalashnikov A.M."/>
            <person name="Sukhacheva M.V."/>
            <person name="Grouzdev D.S."/>
            <person name="Ivanov T.M."/>
            <person name="Kuznetsov B."/>
            <person name="Gorlenko V.M."/>
        </authorList>
    </citation>
    <scope>NUCLEOTIDE SEQUENCE [LARGE SCALE GENOMIC DNA]</scope>
    <source>
        <strain evidence="7">isl-2</strain>
    </source>
</reference>
<dbReference type="EC" id="2.1.1.-" evidence="4"/>
<accession>A0A178MBT9</accession>
<evidence type="ECO:0000256" key="4">
    <source>
        <dbReference type="RuleBase" id="RU362026"/>
    </source>
</evidence>
<dbReference type="REBASE" id="159306">
    <property type="entry name" value="M.Cspisl2ORF1695P"/>
</dbReference>
<dbReference type="EMBL" id="LWQS01000049">
    <property type="protein sequence ID" value="OAN45996.1"/>
    <property type="molecule type" value="Genomic_DNA"/>
</dbReference>
<evidence type="ECO:0000256" key="1">
    <source>
        <dbReference type="ARBA" id="ARBA00006594"/>
    </source>
</evidence>